<organism evidence="3 4">
    <name type="scientific">Sulfurisphaera tokodaii (strain DSM 16993 / JCM 10545 / NBRC 100140 / 7)</name>
    <name type="common">Sulfolobus tokodaii</name>
    <dbReference type="NCBI Taxonomy" id="273063"/>
    <lineage>
        <taxon>Archaea</taxon>
        <taxon>Thermoproteota</taxon>
        <taxon>Thermoprotei</taxon>
        <taxon>Sulfolobales</taxon>
        <taxon>Sulfolobaceae</taxon>
        <taxon>Sulfurisphaera</taxon>
    </lineage>
</organism>
<keyword evidence="4" id="KW-1185">Reference proteome</keyword>
<evidence type="ECO:0000259" key="2">
    <source>
        <dbReference type="Pfam" id="PF07282"/>
    </source>
</evidence>
<dbReference type="KEGG" id="sto:STK_17770"/>
<dbReference type="NCBIfam" id="TIGR01766">
    <property type="entry name" value="IS200/IS605 family accessory protein TnpB-like domain"/>
    <property type="match status" value="1"/>
</dbReference>
<dbReference type="Proteomes" id="UP000001015">
    <property type="component" value="Chromosome"/>
</dbReference>
<dbReference type="EMBL" id="BA000023">
    <property type="protein sequence ID" value="BAB66867.1"/>
    <property type="molecule type" value="Genomic_DNA"/>
</dbReference>
<proteinExistence type="predicted"/>
<dbReference type="AlphaFoldDB" id="Q96ZQ7"/>
<evidence type="ECO:0000256" key="1">
    <source>
        <dbReference type="ARBA" id="ARBA00023125"/>
    </source>
</evidence>
<evidence type="ECO:0000313" key="4">
    <source>
        <dbReference type="Proteomes" id="UP000001015"/>
    </source>
</evidence>
<gene>
    <name evidence="3" type="primary">ST1777</name>
    <name evidence="3" type="ordered locus">STK_17770</name>
</gene>
<protein>
    <submittedName>
        <fullName evidence="3">Transposase</fullName>
    </submittedName>
</protein>
<sequence length="102" mass="12139">MLNKLPSEFRDKLYLMQYRRVQYWVEWQAKKHGLLVVYVNPRYSSVSCPKCGKKMVEVSYRWFKCICGYENDRDVIGIMNLNRRGSLTLSSAPQMRDVVPNR</sequence>
<accession>Q96ZQ7</accession>
<dbReference type="GO" id="GO:0003677">
    <property type="term" value="F:DNA binding"/>
    <property type="evidence" value="ECO:0007669"/>
    <property type="project" value="UniProtKB-KW"/>
</dbReference>
<name>Q96ZQ7_SULTO</name>
<dbReference type="InterPro" id="IPR010095">
    <property type="entry name" value="Cas12f1-like_TNB"/>
</dbReference>
<feature type="domain" description="Cas12f1-like TNB" evidence="2">
    <location>
        <begin position="18"/>
        <end position="81"/>
    </location>
</feature>
<dbReference type="STRING" id="273063.STK_17770"/>
<keyword evidence="1" id="KW-0238">DNA-binding</keyword>
<evidence type="ECO:0000313" key="3">
    <source>
        <dbReference type="EMBL" id="BAB66867.1"/>
    </source>
</evidence>
<dbReference type="Pfam" id="PF07282">
    <property type="entry name" value="Cas12f1-like_TNB"/>
    <property type="match status" value="1"/>
</dbReference>
<reference evidence="4" key="1">
    <citation type="journal article" date="2001" name="DNA Res.">
        <title>Complete genome sequence of an aerobic thermoacidophilic Crenarchaeon, Sulfolobus tokodaii strain7.</title>
        <authorList>
            <person name="Kawarabayasi Y."/>
            <person name="Hino Y."/>
            <person name="Horikawa H."/>
            <person name="Jin-no K."/>
            <person name="Takahashi M."/>
            <person name="Sekine M."/>
            <person name="Baba S."/>
            <person name="Ankai A."/>
            <person name="Kosugi H."/>
            <person name="Hosoyama A."/>
            <person name="Fukui S."/>
            <person name="Nagai Y."/>
            <person name="Nishijima K."/>
            <person name="Otsuka R."/>
            <person name="Nakazawa H."/>
            <person name="Takamiya M."/>
            <person name="Kato Y."/>
            <person name="Yoshizawa T."/>
            <person name="Tanaka T."/>
            <person name="Kudoh Y."/>
            <person name="Yamazaki J."/>
            <person name="Kushida N."/>
            <person name="Oguchi A."/>
            <person name="Aoki K."/>
            <person name="Masuda S."/>
            <person name="Yanagii M."/>
            <person name="Nishimura M."/>
            <person name="Yamagishi A."/>
            <person name="Oshima T."/>
            <person name="Kikuchi H."/>
        </authorList>
    </citation>
    <scope>NUCLEOTIDE SEQUENCE [LARGE SCALE GENOMIC DNA]</scope>
    <source>
        <strain evidence="4">DSM 16993 / JCM 10545 / NBRC 100140 / 7</strain>
    </source>
</reference>
<dbReference type="eggNOG" id="arCOG00679">
    <property type="taxonomic scope" value="Archaea"/>
</dbReference>